<gene>
    <name evidence="1" type="primary">jg8931</name>
    <name evidence="1" type="ORF">PAEG_LOCUS25476</name>
</gene>
<dbReference type="AlphaFoldDB" id="A0A8S4SFP7"/>
<organism evidence="1 2">
    <name type="scientific">Pararge aegeria aegeria</name>
    <dbReference type="NCBI Taxonomy" id="348720"/>
    <lineage>
        <taxon>Eukaryota</taxon>
        <taxon>Metazoa</taxon>
        <taxon>Ecdysozoa</taxon>
        <taxon>Arthropoda</taxon>
        <taxon>Hexapoda</taxon>
        <taxon>Insecta</taxon>
        <taxon>Pterygota</taxon>
        <taxon>Neoptera</taxon>
        <taxon>Endopterygota</taxon>
        <taxon>Lepidoptera</taxon>
        <taxon>Glossata</taxon>
        <taxon>Ditrysia</taxon>
        <taxon>Papilionoidea</taxon>
        <taxon>Nymphalidae</taxon>
        <taxon>Satyrinae</taxon>
        <taxon>Satyrini</taxon>
        <taxon>Parargina</taxon>
        <taxon>Pararge</taxon>
    </lineage>
</organism>
<accession>A0A8S4SFP7</accession>
<dbReference type="OrthoDB" id="2016582at2759"/>
<proteinExistence type="predicted"/>
<evidence type="ECO:0000313" key="2">
    <source>
        <dbReference type="Proteomes" id="UP000838756"/>
    </source>
</evidence>
<name>A0A8S4SFP7_9NEOP</name>
<sequence>MNSYRGIFPIDFNKASENVGRSAGRFSRHSTLKDIIRRSLANAHVPAVLEPIGLARTDGKRPDVMTLIPWRLGWSHVWNATCGDTLAASHIQAFTSMVGASSSS</sequence>
<reference evidence="1" key="1">
    <citation type="submission" date="2022-03" db="EMBL/GenBank/DDBJ databases">
        <authorList>
            <person name="Lindestad O."/>
        </authorList>
    </citation>
    <scope>NUCLEOTIDE SEQUENCE</scope>
</reference>
<evidence type="ECO:0000313" key="1">
    <source>
        <dbReference type="EMBL" id="CAH2266870.1"/>
    </source>
</evidence>
<protein>
    <submittedName>
        <fullName evidence="1">Jg8931 protein</fullName>
    </submittedName>
</protein>
<keyword evidence="2" id="KW-1185">Reference proteome</keyword>
<dbReference type="EMBL" id="CAKXAJ010026320">
    <property type="protein sequence ID" value="CAH2266870.1"/>
    <property type="molecule type" value="Genomic_DNA"/>
</dbReference>
<comment type="caution">
    <text evidence="1">The sequence shown here is derived from an EMBL/GenBank/DDBJ whole genome shotgun (WGS) entry which is preliminary data.</text>
</comment>
<dbReference type="Proteomes" id="UP000838756">
    <property type="component" value="Unassembled WGS sequence"/>
</dbReference>